<name>A0AAN6R2E3_9PEZI</name>
<comment type="similarity">
    <text evidence="2">Belongs to the SMN family.</text>
</comment>
<dbReference type="CDD" id="cd22852">
    <property type="entry name" value="SMN_C"/>
    <property type="match status" value="1"/>
</dbReference>
<comment type="caution">
    <text evidence="6">The sequence shown here is derived from an EMBL/GenBank/DDBJ whole genome shotgun (WGS) entry which is preliminary data.</text>
</comment>
<keyword evidence="4" id="KW-0508">mRNA splicing</keyword>
<evidence type="ECO:0000256" key="1">
    <source>
        <dbReference type="ARBA" id="ARBA00004123"/>
    </source>
</evidence>
<keyword evidence="7" id="KW-1185">Reference proteome</keyword>
<dbReference type="GO" id="GO:0005634">
    <property type="term" value="C:nucleus"/>
    <property type="evidence" value="ECO:0007669"/>
    <property type="project" value="UniProtKB-SubCell"/>
</dbReference>
<evidence type="ECO:0008006" key="8">
    <source>
        <dbReference type="Google" id="ProtNLM"/>
    </source>
</evidence>
<dbReference type="InterPro" id="IPR040424">
    <property type="entry name" value="Smn1"/>
</dbReference>
<dbReference type="AlphaFoldDB" id="A0AAN6R2E3"/>
<sequence length="161" mass="16798">MAKKASHAEIWDDSALVTSWNEALADLAAKGETIEVILDKAENGELDASEDAVPEAELTVDQAPGPSGVTTNGISAAAATATLPAARQDLPSTAVGAASTAAVPQLLLNQGKYTATIFPTPNLLQDEGLKNVMMSWYYAGYYTGLYEGQQKAHAGMQREGG</sequence>
<evidence type="ECO:0000313" key="6">
    <source>
        <dbReference type="EMBL" id="KAK1015082.1"/>
    </source>
</evidence>
<evidence type="ECO:0000256" key="3">
    <source>
        <dbReference type="ARBA" id="ARBA00022664"/>
    </source>
</evidence>
<keyword evidence="5" id="KW-0539">Nucleus</keyword>
<dbReference type="GO" id="GO:0006397">
    <property type="term" value="P:mRNA processing"/>
    <property type="evidence" value="ECO:0007669"/>
    <property type="project" value="UniProtKB-KW"/>
</dbReference>
<dbReference type="PANTHER" id="PTHR39267">
    <property type="entry name" value="SURVIVAL MOTOR NEURON-LIKE PROTEIN 1"/>
    <property type="match status" value="1"/>
</dbReference>
<proteinExistence type="inferred from homology"/>
<protein>
    <recommendedName>
        <fullName evidence="8">Survival motor neuron Tudor domain-containing protein</fullName>
    </recommendedName>
</protein>
<accession>A0AAN6R2E3</accession>
<comment type="subcellular location">
    <subcellularLocation>
        <location evidence="1">Nucleus</location>
    </subcellularLocation>
</comment>
<dbReference type="Proteomes" id="UP001175353">
    <property type="component" value="Unassembled WGS sequence"/>
</dbReference>
<evidence type="ECO:0000256" key="4">
    <source>
        <dbReference type="ARBA" id="ARBA00023187"/>
    </source>
</evidence>
<dbReference type="EMBL" id="JAUJLE010000003">
    <property type="protein sequence ID" value="KAK1015082.1"/>
    <property type="molecule type" value="Genomic_DNA"/>
</dbReference>
<dbReference type="CDD" id="cd22851">
    <property type="entry name" value="SMN_N"/>
    <property type="match status" value="1"/>
</dbReference>
<dbReference type="GO" id="GO:0008380">
    <property type="term" value="P:RNA splicing"/>
    <property type="evidence" value="ECO:0007669"/>
    <property type="project" value="UniProtKB-KW"/>
</dbReference>
<keyword evidence="3" id="KW-0507">mRNA processing</keyword>
<evidence type="ECO:0000256" key="5">
    <source>
        <dbReference type="ARBA" id="ARBA00023242"/>
    </source>
</evidence>
<evidence type="ECO:0000256" key="2">
    <source>
        <dbReference type="ARBA" id="ARBA00005371"/>
    </source>
</evidence>
<reference evidence="6" key="1">
    <citation type="submission" date="2023-06" db="EMBL/GenBank/DDBJ databases">
        <title>Black Yeasts Isolated from many extreme environments.</title>
        <authorList>
            <person name="Coleine C."/>
            <person name="Stajich J.E."/>
            <person name="Selbmann L."/>
        </authorList>
    </citation>
    <scope>NUCLEOTIDE SEQUENCE</scope>
    <source>
        <strain evidence="6">CCFEE 5200</strain>
    </source>
</reference>
<organism evidence="6 7">
    <name type="scientific">Friedmanniomyces endolithicus</name>
    <dbReference type="NCBI Taxonomy" id="329885"/>
    <lineage>
        <taxon>Eukaryota</taxon>
        <taxon>Fungi</taxon>
        <taxon>Dikarya</taxon>
        <taxon>Ascomycota</taxon>
        <taxon>Pezizomycotina</taxon>
        <taxon>Dothideomycetes</taxon>
        <taxon>Dothideomycetidae</taxon>
        <taxon>Mycosphaerellales</taxon>
        <taxon>Teratosphaeriaceae</taxon>
        <taxon>Friedmanniomyces</taxon>
    </lineage>
</organism>
<gene>
    <name evidence="6" type="ORF">LTR91_000884</name>
</gene>
<evidence type="ECO:0000313" key="7">
    <source>
        <dbReference type="Proteomes" id="UP001175353"/>
    </source>
</evidence>
<dbReference type="InterPro" id="IPR047313">
    <property type="entry name" value="SMN_C"/>
</dbReference>
<dbReference type="PANTHER" id="PTHR39267:SF1">
    <property type="entry name" value="SURVIVAL MOTOR NEURON PROTEIN"/>
    <property type="match status" value="1"/>
</dbReference>